<dbReference type="CDD" id="cd08420">
    <property type="entry name" value="PBP2_CysL_like"/>
    <property type="match status" value="1"/>
</dbReference>
<gene>
    <name evidence="6" type="ORF">FPZ52_18230</name>
</gene>
<dbReference type="AlphaFoldDB" id="A0A5B8IBK2"/>
<dbReference type="PRINTS" id="PR00039">
    <property type="entry name" value="HTHLYSR"/>
</dbReference>
<proteinExistence type="inferred from homology"/>
<evidence type="ECO:0000256" key="4">
    <source>
        <dbReference type="ARBA" id="ARBA00023163"/>
    </source>
</evidence>
<dbReference type="GO" id="GO:0003700">
    <property type="term" value="F:DNA-binding transcription factor activity"/>
    <property type="evidence" value="ECO:0007669"/>
    <property type="project" value="InterPro"/>
</dbReference>
<dbReference type="InterPro" id="IPR036390">
    <property type="entry name" value="WH_DNA-bd_sf"/>
</dbReference>
<dbReference type="Pfam" id="PF00126">
    <property type="entry name" value="HTH_1"/>
    <property type="match status" value="1"/>
</dbReference>
<keyword evidence="2" id="KW-0805">Transcription regulation</keyword>
<evidence type="ECO:0000256" key="1">
    <source>
        <dbReference type="ARBA" id="ARBA00009437"/>
    </source>
</evidence>
<keyword evidence="4" id="KW-0804">Transcription</keyword>
<evidence type="ECO:0000313" key="7">
    <source>
        <dbReference type="Proteomes" id="UP000318483"/>
    </source>
</evidence>
<keyword evidence="3" id="KW-0238">DNA-binding</keyword>
<dbReference type="OrthoDB" id="9803735at2"/>
<dbReference type="Gene3D" id="3.40.190.290">
    <property type="match status" value="1"/>
</dbReference>
<dbReference type="PROSITE" id="PS50931">
    <property type="entry name" value="HTH_LYSR"/>
    <property type="match status" value="1"/>
</dbReference>
<dbReference type="EMBL" id="CP042265">
    <property type="protein sequence ID" value="QDY71609.1"/>
    <property type="molecule type" value="Genomic_DNA"/>
</dbReference>
<evidence type="ECO:0000313" key="6">
    <source>
        <dbReference type="EMBL" id="QDY71609.1"/>
    </source>
</evidence>
<keyword evidence="6" id="KW-0614">Plasmid</keyword>
<reference evidence="6 7" key="1">
    <citation type="submission" date="2019-07" db="EMBL/GenBank/DDBJ databases">
        <title>Litoreibacter alkalisoli sp. nov., isolated from saline-alkaline soil.</title>
        <authorList>
            <person name="Wang S."/>
            <person name="Xu L."/>
            <person name="Xing Y.-T."/>
            <person name="Sun J.-Q."/>
        </authorList>
    </citation>
    <scope>NUCLEOTIDE SEQUENCE [LARGE SCALE GENOMIC DNA]</scope>
    <source>
        <strain evidence="6 7">LN3S51</strain>
        <plasmid evidence="6 7">unnamed4</plasmid>
    </source>
</reference>
<dbReference type="InterPro" id="IPR005119">
    <property type="entry name" value="LysR_subst-bd"/>
</dbReference>
<sequence>MTFDQLRIFIAVAEREHVTQAAAALNMTQSATSAAISALEERHAVQLFDRIGRRIILTDAGRIFLDEARALLARAQQAEQVLDDLAGLKRGTLRLGASQTVATYWLPLLMQQFRKQYPGLALELITGNTSQVTTMVHDAIVDLGFVEGTVSDPALSKQSLRGDELALVVAPGHQWIEQPPRKANDFLKSAWILREPGSGTRAIADAFFASHRISALDLELTLELPSNEAVRAAVEAGDSATILSTLVTQASLEAGRLVRVNCNLPARQFHVLWHRERRLTKAEQRLMKISGIDHA</sequence>
<dbReference type="Proteomes" id="UP000318483">
    <property type="component" value="Plasmid unnamed4"/>
</dbReference>
<dbReference type="InterPro" id="IPR036388">
    <property type="entry name" value="WH-like_DNA-bd_sf"/>
</dbReference>
<keyword evidence="7" id="KW-1185">Reference proteome</keyword>
<dbReference type="SUPFAM" id="SSF53850">
    <property type="entry name" value="Periplasmic binding protein-like II"/>
    <property type="match status" value="1"/>
</dbReference>
<dbReference type="SUPFAM" id="SSF46785">
    <property type="entry name" value="Winged helix' DNA-binding domain"/>
    <property type="match status" value="1"/>
</dbReference>
<dbReference type="Gene3D" id="1.10.10.10">
    <property type="entry name" value="Winged helix-like DNA-binding domain superfamily/Winged helix DNA-binding domain"/>
    <property type="match status" value="1"/>
</dbReference>
<name>A0A5B8IBK2_9RHOB</name>
<accession>A0A5B8IBK2</accession>
<evidence type="ECO:0000256" key="2">
    <source>
        <dbReference type="ARBA" id="ARBA00023015"/>
    </source>
</evidence>
<feature type="domain" description="HTH lysR-type" evidence="5">
    <location>
        <begin position="1"/>
        <end position="58"/>
    </location>
</feature>
<dbReference type="InterPro" id="IPR000847">
    <property type="entry name" value="LysR_HTH_N"/>
</dbReference>
<dbReference type="PANTHER" id="PTHR30126">
    <property type="entry name" value="HTH-TYPE TRANSCRIPTIONAL REGULATOR"/>
    <property type="match status" value="1"/>
</dbReference>
<dbReference type="FunFam" id="1.10.10.10:FF:000001">
    <property type="entry name" value="LysR family transcriptional regulator"/>
    <property type="match status" value="1"/>
</dbReference>
<evidence type="ECO:0000259" key="5">
    <source>
        <dbReference type="PROSITE" id="PS50931"/>
    </source>
</evidence>
<geneLocation type="plasmid" evidence="6 7">
    <name>unnamed4</name>
</geneLocation>
<comment type="similarity">
    <text evidence="1">Belongs to the LysR transcriptional regulatory family.</text>
</comment>
<dbReference type="RefSeq" id="WP_146367023.1">
    <property type="nucleotide sequence ID" value="NZ_CP042265.1"/>
</dbReference>
<organism evidence="6 7">
    <name type="scientific">Qingshengfaniella alkalisoli</name>
    <dbReference type="NCBI Taxonomy" id="2599296"/>
    <lineage>
        <taxon>Bacteria</taxon>
        <taxon>Pseudomonadati</taxon>
        <taxon>Pseudomonadota</taxon>
        <taxon>Alphaproteobacteria</taxon>
        <taxon>Rhodobacterales</taxon>
        <taxon>Paracoccaceae</taxon>
        <taxon>Qingshengfaniella</taxon>
    </lineage>
</organism>
<protein>
    <submittedName>
        <fullName evidence="6">LysR family transcriptional regulator</fullName>
    </submittedName>
</protein>
<dbReference type="KEGG" id="lit:FPZ52_18230"/>
<evidence type="ECO:0000256" key="3">
    <source>
        <dbReference type="ARBA" id="ARBA00023125"/>
    </source>
</evidence>
<dbReference type="Pfam" id="PF03466">
    <property type="entry name" value="LysR_substrate"/>
    <property type="match status" value="1"/>
</dbReference>
<dbReference type="PANTHER" id="PTHR30126:SF39">
    <property type="entry name" value="HTH-TYPE TRANSCRIPTIONAL REGULATOR CYSL"/>
    <property type="match status" value="1"/>
</dbReference>
<dbReference type="GO" id="GO:0000976">
    <property type="term" value="F:transcription cis-regulatory region binding"/>
    <property type="evidence" value="ECO:0007669"/>
    <property type="project" value="TreeGrafter"/>
</dbReference>